<dbReference type="PANTHER" id="PTHR43591">
    <property type="entry name" value="METHYLTRANSFERASE"/>
    <property type="match status" value="1"/>
</dbReference>
<dbReference type="GO" id="GO:0008757">
    <property type="term" value="F:S-adenosylmethionine-dependent methyltransferase activity"/>
    <property type="evidence" value="ECO:0007669"/>
    <property type="project" value="InterPro"/>
</dbReference>
<keyword evidence="3" id="KW-1185">Reference proteome</keyword>
<accession>B7ASI7</accession>
<evidence type="ECO:0000313" key="2">
    <source>
        <dbReference type="EMBL" id="EEC57533.1"/>
    </source>
</evidence>
<dbReference type="Pfam" id="PF08241">
    <property type="entry name" value="Methyltransf_11"/>
    <property type="match status" value="1"/>
</dbReference>
<dbReference type="STRING" id="483218.BACPEC_02042"/>
<dbReference type="eggNOG" id="COG2226">
    <property type="taxonomic scope" value="Bacteria"/>
</dbReference>
<organism evidence="2 3">
    <name type="scientific">[Bacteroides] pectinophilus ATCC 43243</name>
    <dbReference type="NCBI Taxonomy" id="483218"/>
    <lineage>
        <taxon>Bacteria</taxon>
        <taxon>Bacillati</taxon>
        <taxon>Bacillota</taxon>
        <taxon>Clostridia</taxon>
        <taxon>Eubacteriales</taxon>
    </lineage>
</organism>
<evidence type="ECO:0000259" key="1">
    <source>
        <dbReference type="Pfam" id="PF08241"/>
    </source>
</evidence>
<name>B7ASI7_9FIRM</name>
<dbReference type="Gene3D" id="3.40.50.150">
    <property type="entry name" value="Vaccinia Virus protein VP39"/>
    <property type="match status" value="1"/>
</dbReference>
<evidence type="ECO:0000313" key="3">
    <source>
        <dbReference type="Proteomes" id="UP000003136"/>
    </source>
</evidence>
<feature type="domain" description="Methyltransferase type 11" evidence="1">
    <location>
        <begin position="1"/>
        <end position="64"/>
    </location>
</feature>
<sequence length="81" mass="9223">MIKQAKRRGTTEKLSFCVADATALSYENENFDCVVISNALHIMPEPEKAMQGIRRVLKKDGILYAPTFLWAEKNQVVYESD</sequence>
<dbReference type="HOGENOM" id="CLU_2566768_0_0_9"/>
<comment type="caution">
    <text evidence="2">The sequence shown here is derived from an EMBL/GenBank/DDBJ whole genome shotgun (WGS) entry which is preliminary data.</text>
</comment>
<reference evidence="2 3" key="1">
    <citation type="submission" date="2008-11" db="EMBL/GenBank/DDBJ databases">
        <title>Draft genome sequence of Bacteroides pectinophilus (ATCC 43243).</title>
        <authorList>
            <person name="Sudarsanam P."/>
            <person name="Ley R."/>
            <person name="Guruge J."/>
            <person name="Turnbaugh P.J."/>
            <person name="Mahowald M."/>
            <person name="Liep D."/>
            <person name="Gordon J."/>
        </authorList>
    </citation>
    <scope>NUCLEOTIDE SEQUENCE [LARGE SCALE GENOMIC DNA]</scope>
    <source>
        <strain evidence="2 3">ATCC 43243</strain>
    </source>
</reference>
<proteinExistence type="predicted"/>
<protein>
    <recommendedName>
        <fullName evidence="1">Methyltransferase type 11 domain-containing protein</fullName>
    </recommendedName>
</protein>
<dbReference type="InterPro" id="IPR029063">
    <property type="entry name" value="SAM-dependent_MTases_sf"/>
</dbReference>
<gene>
    <name evidence="2" type="ORF">BACPEC_02042</name>
</gene>
<dbReference type="SUPFAM" id="SSF53335">
    <property type="entry name" value="S-adenosyl-L-methionine-dependent methyltransferases"/>
    <property type="match status" value="1"/>
</dbReference>
<dbReference type="CDD" id="cd02440">
    <property type="entry name" value="AdoMet_MTases"/>
    <property type="match status" value="1"/>
</dbReference>
<reference evidence="2 3" key="2">
    <citation type="submission" date="2008-11" db="EMBL/GenBank/DDBJ databases">
        <authorList>
            <person name="Fulton L."/>
            <person name="Clifton S."/>
            <person name="Fulton B."/>
            <person name="Xu J."/>
            <person name="Minx P."/>
            <person name="Pepin K.H."/>
            <person name="Johnson M."/>
            <person name="Bhonagiri V."/>
            <person name="Nash W.E."/>
            <person name="Mardis E.R."/>
            <person name="Wilson R.K."/>
        </authorList>
    </citation>
    <scope>NUCLEOTIDE SEQUENCE [LARGE SCALE GENOMIC DNA]</scope>
    <source>
        <strain evidence="2 3">ATCC 43243</strain>
    </source>
</reference>
<dbReference type="EMBL" id="ABVQ01000036">
    <property type="protein sequence ID" value="EEC57533.1"/>
    <property type="molecule type" value="Genomic_DNA"/>
</dbReference>
<dbReference type="InterPro" id="IPR013216">
    <property type="entry name" value="Methyltransf_11"/>
</dbReference>
<dbReference type="Proteomes" id="UP000003136">
    <property type="component" value="Unassembled WGS sequence"/>
</dbReference>
<dbReference type="AlphaFoldDB" id="B7ASI7"/>